<feature type="binding site" evidence="14">
    <location>
        <position position="442"/>
    </location>
    <ligand>
        <name>Zn(2+)</name>
        <dbReference type="ChEBI" id="CHEBI:29105"/>
    </ligand>
</feature>
<dbReference type="Proteomes" id="UP000249008">
    <property type="component" value="Chromosome 1"/>
</dbReference>
<dbReference type="InterPro" id="IPR010994">
    <property type="entry name" value="RuvA_2-like"/>
</dbReference>
<dbReference type="Pfam" id="PF03120">
    <property type="entry name" value="OB_DNA_ligase"/>
    <property type="match status" value="1"/>
</dbReference>
<dbReference type="GO" id="GO:0003677">
    <property type="term" value="F:DNA binding"/>
    <property type="evidence" value="ECO:0007669"/>
    <property type="project" value="InterPro"/>
</dbReference>
<feature type="binding site" evidence="14">
    <location>
        <position position="422"/>
    </location>
    <ligand>
        <name>Zn(2+)</name>
        <dbReference type="ChEBI" id="CHEBI:29105"/>
    </ligand>
</feature>
<dbReference type="GO" id="GO:0006281">
    <property type="term" value="P:DNA repair"/>
    <property type="evidence" value="ECO:0007669"/>
    <property type="project" value="UniProtKB-KW"/>
</dbReference>
<evidence type="ECO:0000256" key="13">
    <source>
        <dbReference type="ARBA" id="ARBA00060881"/>
    </source>
</evidence>
<dbReference type="InterPro" id="IPR001357">
    <property type="entry name" value="BRCT_dom"/>
</dbReference>
<dbReference type="GO" id="GO:0003911">
    <property type="term" value="F:DNA ligase (NAD+) activity"/>
    <property type="evidence" value="ECO:0007669"/>
    <property type="project" value="UniProtKB-UniRule"/>
</dbReference>
<protein>
    <recommendedName>
        <fullName evidence="3 14">DNA ligase</fullName>
        <ecNumber evidence="2 14">6.5.1.2</ecNumber>
    </recommendedName>
    <alternativeName>
        <fullName evidence="14">Polydeoxyribonucleotide synthase [NAD(+)]</fullName>
    </alternativeName>
</protein>
<dbReference type="PIRSF" id="PIRSF001604">
    <property type="entry name" value="LigA"/>
    <property type="match status" value="1"/>
</dbReference>
<evidence type="ECO:0000256" key="3">
    <source>
        <dbReference type="ARBA" id="ARBA00013308"/>
    </source>
</evidence>
<dbReference type="InterPro" id="IPR012340">
    <property type="entry name" value="NA-bd_OB-fold"/>
</dbReference>
<dbReference type="CDD" id="cd00114">
    <property type="entry name" value="LIGANc"/>
    <property type="match status" value="1"/>
</dbReference>
<accession>A0AAX2JEQ4</accession>
<dbReference type="Gene3D" id="3.30.470.30">
    <property type="entry name" value="DNA ligase/mRNA capping enzyme"/>
    <property type="match status" value="1"/>
</dbReference>
<feature type="active site" description="N6-AMP-lysine intermediate" evidence="14">
    <location>
        <position position="130"/>
    </location>
</feature>
<feature type="binding site" evidence="14">
    <location>
        <position position="437"/>
    </location>
    <ligand>
        <name>Zn(2+)</name>
        <dbReference type="ChEBI" id="CHEBI:29105"/>
    </ligand>
</feature>
<keyword evidence="6 14" id="KW-0479">Metal-binding</keyword>
<dbReference type="Pfam" id="PF00533">
    <property type="entry name" value="BRCT"/>
    <property type="match status" value="1"/>
</dbReference>
<gene>
    <name evidence="14 16" type="primary">ligA</name>
    <name evidence="16" type="ORF">NCTC12112_02632</name>
</gene>
<dbReference type="FunFam" id="1.10.150.20:FF:000007">
    <property type="entry name" value="DNA ligase"/>
    <property type="match status" value="1"/>
</dbReference>
<dbReference type="Gene3D" id="1.10.287.610">
    <property type="entry name" value="Helix hairpin bin"/>
    <property type="match status" value="1"/>
</dbReference>
<dbReference type="Pfam" id="PF22745">
    <property type="entry name" value="Nlig-Ia"/>
    <property type="match status" value="1"/>
</dbReference>
<keyword evidence="8 14" id="KW-0862">Zinc</keyword>
<dbReference type="FunFam" id="3.30.470.30:FF:000001">
    <property type="entry name" value="DNA ligase"/>
    <property type="match status" value="1"/>
</dbReference>
<dbReference type="InterPro" id="IPR013839">
    <property type="entry name" value="DNAligase_adenylation"/>
</dbReference>
<evidence type="ECO:0000256" key="5">
    <source>
        <dbReference type="ARBA" id="ARBA00022705"/>
    </source>
</evidence>
<dbReference type="SUPFAM" id="SSF56091">
    <property type="entry name" value="DNA ligase/mRNA capping enzyme, catalytic domain"/>
    <property type="match status" value="1"/>
</dbReference>
<dbReference type="GO" id="GO:0005829">
    <property type="term" value="C:cytosol"/>
    <property type="evidence" value="ECO:0007669"/>
    <property type="project" value="TreeGrafter"/>
</dbReference>
<evidence type="ECO:0000256" key="14">
    <source>
        <dbReference type="HAMAP-Rule" id="MF_01588"/>
    </source>
</evidence>
<reference evidence="16 17" key="1">
    <citation type="submission" date="2018-06" db="EMBL/GenBank/DDBJ databases">
        <authorList>
            <consortium name="Pathogen Informatics"/>
            <person name="Doyle S."/>
        </authorList>
    </citation>
    <scope>NUCLEOTIDE SEQUENCE [LARGE SCALE GENOMIC DNA]</scope>
    <source>
        <strain evidence="16 17">NCTC12112</strain>
    </source>
</reference>
<dbReference type="InterPro" id="IPR041663">
    <property type="entry name" value="DisA/LigA_HHH"/>
</dbReference>
<proteinExistence type="inferred from homology"/>
<dbReference type="SUPFAM" id="SSF47781">
    <property type="entry name" value="RuvA domain 2-like"/>
    <property type="match status" value="1"/>
</dbReference>
<dbReference type="InterPro" id="IPR004150">
    <property type="entry name" value="NAD_DNA_ligase_OB"/>
</dbReference>
<dbReference type="RefSeq" id="WP_005980730.1">
    <property type="nucleotide sequence ID" value="NZ_CABKNW010000005.1"/>
</dbReference>
<feature type="binding site" evidence="14">
    <location>
        <position position="128"/>
    </location>
    <ligand>
        <name>NAD(+)</name>
        <dbReference type="ChEBI" id="CHEBI:57540"/>
    </ligand>
</feature>
<organism evidence="16 17">
    <name type="scientific">Fusobacterium ulcerans</name>
    <dbReference type="NCBI Taxonomy" id="861"/>
    <lineage>
        <taxon>Bacteria</taxon>
        <taxon>Fusobacteriati</taxon>
        <taxon>Fusobacteriota</taxon>
        <taxon>Fusobacteriia</taxon>
        <taxon>Fusobacteriales</taxon>
        <taxon>Fusobacteriaceae</taxon>
        <taxon>Fusobacterium</taxon>
    </lineage>
</organism>
<comment type="cofactor">
    <cofactor evidence="14">
        <name>Mg(2+)</name>
        <dbReference type="ChEBI" id="CHEBI:18420"/>
    </cofactor>
    <cofactor evidence="14">
        <name>Mn(2+)</name>
        <dbReference type="ChEBI" id="CHEBI:29035"/>
    </cofactor>
</comment>
<evidence type="ECO:0000313" key="16">
    <source>
        <dbReference type="EMBL" id="SQJ11262.1"/>
    </source>
</evidence>
<dbReference type="InterPro" id="IPR003583">
    <property type="entry name" value="Hlx-hairpin-Hlx_DNA-bd_motif"/>
</dbReference>
<evidence type="ECO:0000256" key="7">
    <source>
        <dbReference type="ARBA" id="ARBA00022763"/>
    </source>
</evidence>
<evidence type="ECO:0000256" key="1">
    <source>
        <dbReference type="ARBA" id="ARBA00004067"/>
    </source>
</evidence>
<keyword evidence="10 14" id="KW-0520">NAD</keyword>
<evidence type="ECO:0000259" key="15">
    <source>
        <dbReference type="PROSITE" id="PS50172"/>
    </source>
</evidence>
<dbReference type="Pfam" id="PF01653">
    <property type="entry name" value="DNA_ligase_aden"/>
    <property type="match status" value="1"/>
</dbReference>
<dbReference type="SUPFAM" id="SSF52113">
    <property type="entry name" value="BRCT domain"/>
    <property type="match status" value="1"/>
</dbReference>
<feature type="binding site" evidence="14">
    <location>
        <position position="301"/>
    </location>
    <ligand>
        <name>NAD(+)</name>
        <dbReference type="ChEBI" id="CHEBI:57540"/>
    </ligand>
</feature>
<evidence type="ECO:0000256" key="2">
    <source>
        <dbReference type="ARBA" id="ARBA00012722"/>
    </source>
</evidence>
<dbReference type="InterPro" id="IPR004149">
    <property type="entry name" value="Znf_DNAligase_C4"/>
</dbReference>
<dbReference type="InterPro" id="IPR018239">
    <property type="entry name" value="DNA_ligase_AS"/>
</dbReference>
<feature type="binding site" evidence="14">
    <location>
        <position position="185"/>
    </location>
    <ligand>
        <name>NAD(+)</name>
        <dbReference type="ChEBI" id="CHEBI:57540"/>
    </ligand>
</feature>
<dbReference type="InterPro" id="IPR001679">
    <property type="entry name" value="DNA_ligase"/>
</dbReference>
<dbReference type="GeneID" id="78453910"/>
<feature type="binding site" evidence="14">
    <location>
        <position position="151"/>
    </location>
    <ligand>
        <name>NAD(+)</name>
        <dbReference type="ChEBI" id="CHEBI:57540"/>
    </ligand>
</feature>
<dbReference type="Gene3D" id="3.40.50.10190">
    <property type="entry name" value="BRCT domain"/>
    <property type="match status" value="1"/>
</dbReference>
<dbReference type="SMART" id="SM00292">
    <property type="entry name" value="BRCT"/>
    <property type="match status" value="1"/>
</dbReference>
<feature type="binding site" evidence="14">
    <location>
        <position position="419"/>
    </location>
    <ligand>
        <name>Zn(2+)</name>
        <dbReference type="ChEBI" id="CHEBI:29105"/>
    </ligand>
</feature>
<dbReference type="HAMAP" id="MF_01588">
    <property type="entry name" value="DNA_ligase_A"/>
    <property type="match status" value="1"/>
</dbReference>
<evidence type="ECO:0000256" key="12">
    <source>
        <dbReference type="ARBA" id="ARBA00034005"/>
    </source>
</evidence>
<dbReference type="PANTHER" id="PTHR23389">
    <property type="entry name" value="CHROMOSOME TRANSMISSION FIDELITY FACTOR 18"/>
    <property type="match status" value="1"/>
</dbReference>
<evidence type="ECO:0000256" key="11">
    <source>
        <dbReference type="ARBA" id="ARBA00023204"/>
    </source>
</evidence>
<dbReference type="SMART" id="SM00278">
    <property type="entry name" value="HhH1"/>
    <property type="match status" value="3"/>
</dbReference>
<dbReference type="InterPro" id="IPR036420">
    <property type="entry name" value="BRCT_dom_sf"/>
</dbReference>
<dbReference type="Gene3D" id="1.10.150.20">
    <property type="entry name" value="5' to 3' exonuclease, C-terminal subdomain"/>
    <property type="match status" value="2"/>
</dbReference>
<keyword evidence="14" id="KW-0464">Manganese</keyword>
<dbReference type="SUPFAM" id="SSF50249">
    <property type="entry name" value="Nucleic acid-binding proteins"/>
    <property type="match status" value="1"/>
</dbReference>
<dbReference type="PROSITE" id="PS50172">
    <property type="entry name" value="BRCT"/>
    <property type="match status" value="1"/>
</dbReference>
<dbReference type="Gene3D" id="2.40.50.140">
    <property type="entry name" value="Nucleic acid-binding proteins"/>
    <property type="match status" value="1"/>
</dbReference>
<keyword evidence="9 14" id="KW-0460">Magnesium</keyword>
<evidence type="ECO:0000256" key="9">
    <source>
        <dbReference type="ARBA" id="ARBA00022842"/>
    </source>
</evidence>
<feature type="binding site" evidence="14">
    <location>
        <begin position="45"/>
        <end position="49"/>
    </location>
    <ligand>
        <name>NAD(+)</name>
        <dbReference type="ChEBI" id="CHEBI:57540"/>
    </ligand>
</feature>
<feature type="domain" description="BRCT" evidence="15">
    <location>
        <begin position="605"/>
        <end position="688"/>
    </location>
</feature>
<dbReference type="Gene3D" id="6.20.10.30">
    <property type="match status" value="1"/>
</dbReference>
<keyword evidence="7 14" id="KW-0227">DNA damage</keyword>
<dbReference type="SMART" id="SM00532">
    <property type="entry name" value="LIGANc"/>
    <property type="match status" value="1"/>
</dbReference>
<comment type="catalytic activity">
    <reaction evidence="12 14">
        <text>NAD(+) + (deoxyribonucleotide)n-3'-hydroxyl + 5'-phospho-(deoxyribonucleotide)m = (deoxyribonucleotide)n+m + AMP + beta-nicotinamide D-nucleotide.</text>
        <dbReference type="EC" id="6.5.1.2"/>
    </reaction>
</comment>
<dbReference type="GO" id="GO:0046872">
    <property type="term" value="F:metal ion binding"/>
    <property type="evidence" value="ECO:0007669"/>
    <property type="project" value="UniProtKB-KW"/>
</dbReference>
<dbReference type="Pfam" id="PF03119">
    <property type="entry name" value="DNA_ligase_ZBD"/>
    <property type="match status" value="1"/>
</dbReference>
<evidence type="ECO:0000256" key="4">
    <source>
        <dbReference type="ARBA" id="ARBA00022598"/>
    </source>
</evidence>
<sequence>MKEMKLNFFEENDMKKDKERIEKLRADLLKYNQYYYTNNESLISDVEYDMLMNELKELEEKYPEYKSEASPTVIVGASNLRENKFQKVTHKKPMLSLSNTYNEEEIGDFIDRIKRLLPEREDIKYALELKLDGLSISIQYEKGKLVRGVTRGDGAIGEDVTENIMEIETIPHTLKEPLDMEIRGEIVLPISRFESLNERRMEAGEEVFANPRNAASGTLRQIDASIIKERGLDCYFYFIVDAKNYGIQTHSESIKYLESLGIKTTGVCEVLDTASALKKRIDYWEQEKEKLDYETDGMVIKVDNLDLWDELGNTTKSPRWAIAYKFPAKQVTTTLLGITWQVGRTGKVTPVAELEEVALSGSKVKRASLHNFHEIERKDIRIGDKVFIEKAAEIIPQVVKSIKEFRDGSEKMITEPDKCPVCGSPVAREEGQVDIKCTNPVCPGKVKGRIEYFVSRDAMNIGGFGSKMVEKMLELSFIKNVGDIYDLKDHKEDLENIEKMGKRSVENLLDSIEASKKRDYSKVIYALGIPFIGKYSGKLLAEASRNIDNLMKMEIEELIEIDGIGDKGAKAVYDFLRDEENIELINILKGHGLQFAMEEKEEEDQSEKIFSGKTFLFTGTLKNFKREEIKEEIEKLGGKNLSAVSKNLDYLIIGEKAGSKLKKAQELGTVKILTEEEFVEICKNNNKN</sequence>
<feature type="binding site" evidence="14">
    <location>
        <position position="325"/>
    </location>
    <ligand>
        <name>NAD(+)</name>
        <dbReference type="ChEBI" id="CHEBI:57540"/>
    </ligand>
</feature>
<dbReference type="CDD" id="cd17748">
    <property type="entry name" value="BRCT_DNA_ligase_like"/>
    <property type="match status" value="1"/>
</dbReference>
<comment type="function">
    <text evidence="1 14">DNA ligase that catalyzes the formation of phosphodiester linkages between 5'-phosphoryl and 3'-hydroxyl groups in double-stranded DNA using NAD as a coenzyme and as the energy source for the reaction. It is essential for DNA replication and repair of damaged DNA.</text>
</comment>
<feature type="binding site" evidence="14">
    <location>
        <begin position="96"/>
        <end position="97"/>
    </location>
    <ligand>
        <name>NAD(+)</name>
        <dbReference type="ChEBI" id="CHEBI:57540"/>
    </ligand>
</feature>
<dbReference type="EMBL" id="LS483487">
    <property type="protein sequence ID" value="SQJ11262.1"/>
    <property type="molecule type" value="Genomic_DNA"/>
</dbReference>
<dbReference type="PANTHER" id="PTHR23389:SF9">
    <property type="entry name" value="DNA LIGASE"/>
    <property type="match status" value="1"/>
</dbReference>
<dbReference type="NCBIfam" id="TIGR00575">
    <property type="entry name" value="dnlj"/>
    <property type="match status" value="1"/>
</dbReference>
<keyword evidence="11 14" id="KW-0234">DNA repair</keyword>
<dbReference type="EC" id="6.5.1.2" evidence="2 14"/>
<keyword evidence="4 14" id="KW-0436">Ligase</keyword>
<name>A0AAX2JEQ4_9FUSO</name>
<evidence type="ECO:0000256" key="8">
    <source>
        <dbReference type="ARBA" id="ARBA00022833"/>
    </source>
</evidence>
<evidence type="ECO:0000313" key="17">
    <source>
        <dbReference type="Proteomes" id="UP000249008"/>
    </source>
</evidence>
<comment type="similarity">
    <text evidence="13 14">Belongs to the NAD-dependent DNA ligase family. LigA subfamily.</text>
</comment>
<keyword evidence="5 14" id="KW-0235">DNA replication</keyword>
<dbReference type="AlphaFoldDB" id="A0AAX2JEQ4"/>
<dbReference type="FunFam" id="2.40.50.140:FF:000012">
    <property type="entry name" value="DNA ligase"/>
    <property type="match status" value="1"/>
</dbReference>
<dbReference type="NCBIfam" id="NF005932">
    <property type="entry name" value="PRK07956.1"/>
    <property type="match status" value="1"/>
</dbReference>
<evidence type="ECO:0000256" key="10">
    <source>
        <dbReference type="ARBA" id="ARBA00023027"/>
    </source>
</evidence>
<dbReference type="InterPro" id="IPR013840">
    <property type="entry name" value="DNAligase_N"/>
</dbReference>
<dbReference type="PROSITE" id="PS01055">
    <property type="entry name" value="DNA_LIGASE_N1"/>
    <property type="match status" value="1"/>
</dbReference>
<evidence type="ECO:0000256" key="6">
    <source>
        <dbReference type="ARBA" id="ARBA00022723"/>
    </source>
</evidence>
<dbReference type="GO" id="GO:0006260">
    <property type="term" value="P:DNA replication"/>
    <property type="evidence" value="ECO:0007669"/>
    <property type="project" value="UniProtKB-KW"/>
</dbReference>
<dbReference type="KEGG" id="ful:C4N20_03745"/>
<dbReference type="Pfam" id="PF12826">
    <property type="entry name" value="HHH_2"/>
    <property type="match status" value="1"/>
</dbReference>